<name>A8RAF8_9FIRM</name>
<evidence type="ECO:0000313" key="1">
    <source>
        <dbReference type="EMBL" id="EDP11620.1"/>
    </source>
</evidence>
<dbReference type="Proteomes" id="UP000004090">
    <property type="component" value="Unassembled WGS sequence"/>
</dbReference>
<reference evidence="1 2" key="2">
    <citation type="submission" date="2007-09" db="EMBL/GenBank/DDBJ databases">
        <authorList>
            <person name="Fulton L."/>
            <person name="Clifton S."/>
            <person name="Fulton B."/>
            <person name="Xu J."/>
            <person name="Minx P."/>
            <person name="Pepin K.H."/>
            <person name="Johnson M."/>
            <person name="Thiruvilangam P."/>
            <person name="Bhonagiri V."/>
            <person name="Nash W.E."/>
            <person name="Mardis E.R."/>
            <person name="Wilson R.K."/>
        </authorList>
    </citation>
    <scope>NUCLEOTIDE SEQUENCE [LARGE SCALE GENOMIC DNA]</scope>
    <source>
        <strain evidence="1 2">DSM 3991</strain>
    </source>
</reference>
<accession>A8RAF8</accession>
<dbReference type="eggNOG" id="COG3600">
    <property type="taxonomic scope" value="Bacteria"/>
</dbReference>
<proteinExistence type="predicted"/>
<comment type="caution">
    <text evidence="1">The sequence shown here is derived from an EMBL/GenBank/DDBJ whole genome shotgun (WGS) entry which is preliminary data.</text>
</comment>
<dbReference type="STRING" id="428127.EUBDOL_00798"/>
<reference evidence="1 2" key="1">
    <citation type="submission" date="2007-09" db="EMBL/GenBank/DDBJ databases">
        <title>Draft genome sequence of Eubacterium dolichum (DSM 3991).</title>
        <authorList>
            <person name="Sudarsanam P."/>
            <person name="Ley R."/>
            <person name="Guruge J."/>
            <person name="Turnbaugh P.J."/>
            <person name="Mahowald M."/>
            <person name="Liep D."/>
            <person name="Gordon J."/>
        </authorList>
    </citation>
    <scope>NUCLEOTIDE SEQUENCE [LARGE SCALE GENOMIC DNA]</scope>
    <source>
        <strain evidence="1 2">DSM 3991</strain>
    </source>
</reference>
<organism evidence="1 2">
    <name type="scientific">Amedibacillus dolichus DSM 3991</name>
    <dbReference type="NCBI Taxonomy" id="428127"/>
    <lineage>
        <taxon>Bacteria</taxon>
        <taxon>Bacillati</taxon>
        <taxon>Bacillota</taxon>
        <taxon>Erysipelotrichia</taxon>
        <taxon>Erysipelotrichales</taxon>
        <taxon>Erysipelotrichaceae</taxon>
        <taxon>Amedibacillus</taxon>
    </lineage>
</organism>
<sequence>MNTMTYKALDIAKWFLLNDVDKTLFNKELTSKNGITFCEENVRLNKFLFFVQNIHIAKYGINERFYEYDDGAVVEEVRTNYAVLLFNKKNKKSCNKMT</sequence>
<protein>
    <submittedName>
        <fullName evidence="1">Uncharacterized protein</fullName>
    </submittedName>
</protein>
<evidence type="ECO:0000313" key="2">
    <source>
        <dbReference type="Proteomes" id="UP000004090"/>
    </source>
</evidence>
<dbReference type="HOGENOM" id="CLU_2329520_0_0_9"/>
<gene>
    <name evidence="1" type="ORF">EUBDOL_00798</name>
</gene>
<dbReference type="AlphaFoldDB" id="A8RAF8"/>
<dbReference type="EMBL" id="ABAW02000018">
    <property type="protein sequence ID" value="EDP11620.1"/>
    <property type="molecule type" value="Genomic_DNA"/>
</dbReference>